<evidence type="ECO:0000259" key="1">
    <source>
        <dbReference type="Pfam" id="PF13601"/>
    </source>
</evidence>
<name>A0ABS1KPQ7_9BACT</name>
<organism evidence="2 3">
    <name type="scientific">Chryseolinea lacunae</name>
    <dbReference type="NCBI Taxonomy" id="2801331"/>
    <lineage>
        <taxon>Bacteria</taxon>
        <taxon>Pseudomonadati</taxon>
        <taxon>Bacteroidota</taxon>
        <taxon>Cytophagia</taxon>
        <taxon>Cytophagales</taxon>
        <taxon>Fulvivirgaceae</taxon>
        <taxon>Chryseolinea</taxon>
    </lineage>
</organism>
<protein>
    <submittedName>
        <fullName evidence="2">Transcriptional regulator</fullName>
    </submittedName>
</protein>
<evidence type="ECO:0000313" key="3">
    <source>
        <dbReference type="Proteomes" id="UP000613030"/>
    </source>
</evidence>
<sequence length="95" mass="10928">MTFHELDPVLNTPVRLAIVSVLVKLKQADFSYLMEVTKTTQGNMSHQLKRLNDEGYVDIEKTVKGNYPQTLCKLTPKGRKAFENYVEAIKDYLHL</sequence>
<evidence type="ECO:0000313" key="2">
    <source>
        <dbReference type="EMBL" id="MBL0741444.1"/>
    </source>
</evidence>
<dbReference type="CDD" id="cd00090">
    <property type="entry name" value="HTH_ARSR"/>
    <property type="match status" value="1"/>
</dbReference>
<dbReference type="SUPFAM" id="SSF46785">
    <property type="entry name" value="Winged helix' DNA-binding domain"/>
    <property type="match status" value="1"/>
</dbReference>
<dbReference type="PANTHER" id="PTHR37318">
    <property type="entry name" value="BSL7504 PROTEIN"/>
    <property type="match status" value="1"/>
</dbReference>
<accession>A0ABS1KPQ7</accession>
<dbReference type="PANTHER" id="PTHR37318:SF1">
    <property type="entry name" value="BSL7504 PROTEIN"/>
    <property type="match status" value="1"/>
</dbReference>
<reference evidence="2 3" key="1">
    <citation type="submission" date="2021-01" db="EMBL/GenBank/DDBJ databases">
        <title>Chryseolinea sp. Jin1 Genome sequencing and assembly.</title>
        <authorList>
            <person name="Kim I."/>
        </authorList>
    </citation>
    <scope>NUCLEOTIDE SEQUENCE [LARGE SCALE GENOMIC DNA]</scope>
    <source>
        <strain evidence="2 3">Jin1</strain>
    </source>
</reference>
<gene>
    <name evidence="2" type="ORF">JI741_09445</name>
</gene>
<dbReference type="InterPro" id="IPR027395">
    <property type="entry name" value="WH_DNA-bd_dom"/>
</dbReference>
<proteinExistence type="predicted"/>
<keyword evidence="3" id="KW-1185">Reference proteome</keyword>
<dbReference type="EMBL" id="JAERRB010000003">
    <property type="protein sequence ID" value="MBL0741444.1"/>
    <property type="molecule type" value="Genomic_DNA"/>
</dbReference>
<comment type="caution">
    <text evidence="2">The sequence shown here is derived from an EMBL/GenBank/DDBJ whole genome shotgun (WGS) entry which is preliminary data.</text>
</comment>
<dbReference type="Pfam" id="PF13601">
    <property type="entry name" value="HTH_34"/>
    <property type="match status" value="1"/>
</dbReference>
<dbReference type="RefSeq" id="WP_202008824.1">
    <property type="nucleotide sequence ID" value="NZ_JAERRB010000003.1"/>
</dbReference>
<dbReference type="Gene3D" id="1.10.10.10">
    <property type="entry name" value="Winged helix-like DNA-binding domain superfamily/Winged helix DNA-binding domain"/>
    <property type="match status" value="1"/>
</dbReference>
<dbReference type="Proteomes" id="UP000613030">
    <property type="component" value="Unassembled WGS sequence"/>
</dbReference>
<dbReference type="InterPro" id="IPR036388">
    <property type="entry name" value="WH-like_DNA-bd_sf"/>
</dbReference>
<dbReference type="InterPro" id="IPR036390">
    <property type="entry name" value="WH_DNA-bd_sf"/>
</dbReference>
<dbReference type="InterPro" id="IPR011991">
    <property type="entry name" value="ArsR-like_HTH"/>
</dbReference>
<feature type="domain" description="Winged helix DNA-binding" evidence="1">
    <location>
        <begin position="14"/>
        <end position="93"/>
    </location>
</feature>